<name>A0A154VX44_9PROT</name>
<proteinExistence type="predicted"/>
<evidence type="ECO:0000313" key="2">
    <source>
        <dbReference type="EMBL" id="KZD05837.1"/>
    </source>
</evidence>
<comment type="caution">
    <text evidence="2">The sequence shown here is derived from an EMBL/GenBank/DDBJ whole genome shotgun (WGS) entry which is preliminary data.</text>
</comment>
<dbReference type="AlphaFoldDB" id="A0A154VX44"/>
<reference evidence="2 3" key="1">
    <citation type="submission" date="2015-12" db="EMBL/GenBank/DDBJ databases">
        <title>Genome sequence of Oceanibaculum pacificum MCCC 1A02656.</title>
        <authorList>
            <person name="Lu L."/>
            <person name="Lai Q."/>
            <person name="Shao Z."/>
            <person name="Qian P."/>
        </authorList>
    </citation>
    <scope>NUCLEOTIDE SEQUENCE [LARGE SCALE GENOMIC DNA]</scope>
    <source>
        <strain evidence="2 3">MCCC 1A02656</strain>
    </source>
</reference>
<dbReference type="OrthoDB" id="6369070at2"/>
<dbReference type="InterPro" id="IPR011008">
    <property type="entry name" value="Dimeric_a/b-barrel"/>
</dbReference>
<evidence type="ECO:0000259" key="1">
    <source>
        <dbReference type="Pfam" id="PF07110"/>
    </source>
</evidence>
<dbReference type="SUPFAM" id="SSF54909">
    <property type="entry name" value="Dimeric alpha+beta barrel"/>
    <property type="match status" value="2"/>
</dbReference>
<accession>A0A154VX44</accession>
<evidence type="ECO:0000313" key="3">
    <source>
        <dbReference type="Proteomes" id="UP000076400"/>
    </source>
</evidence>
<organism evidence="2 3">
    <name type="scientific">Oceanibaculum pacificum</name>
    <dbReference type="NCBI Taxonomy" id="580166"/>
    <lineage>
        <taxon>Bacteria</taxon>
        <taxon>Pseudomonadati</taxon>
        <taxon>Pseudomonadota</taxon>
        <taxon>Alphaproteobacteria</taxon>
        <taxon>Rhodospirillales</taxon>
        <taxon>Oceanibaculaceae</taxon>
        <taxon>Oceanibaculum</taxon>
    </lineage>
</organism>
<feature type="domain" description="EthD" evidence="1">
    <location>
        <begin position="20"/>
        <end position="97"/>
    </location>
</feature>
<keyword evidence="3" id="KW-1185">Reference proteome</keyword>
<feature type="domain" description="EthD" evidence="1">
    <location>
        <begin position="129"/>
        <end position="210"/>
    </location>
</feature>
<sequence>MLKIIHLIKRKHPGLEEGQVEAFQKRWRQGHGPIAARLPGLRRYVQSHALVQGYRKGELLFDGISEFWFANKADLDAAKSSPAWDEMVADLHGFVDTGRCIEMPIELHVIKDNPAPPGAVKNIEFVNQRPGMDRAEFRRYWREVHGPIAARIPVLHRYEQNHLALTEYDRPSPPPYDGLAITWFASTADMKAGTRTEEYRLTRADEPHFLPDGHLPIIITREYEIAPSAE</sequence>
<gene>
    <name evidence="2" type="ORF">AUP43_02700</name>
</gene>
<dbReference type="NCBIfam" id="TIGR02118">
    <property type="entry name" value="EthD family reductase"/>
    <property type="match status" value="2"/>
</dbReference>
<protein>
    <recommendedName>
        <fullName evidence="1">EthD domain-containing protein</fullName>
    </recommendedName>
</protein>
<dbReference type="Pfam" id="PF07110">
    <property type="entry name" value="EthD"/>
    <property type="match status" value="2"/>
</dbReference>
<dbReference type="Proteomes" id="UP000076400">
    <property type="component" value="Unassembled WGS sequence"/>
</dbReference>
<dbReference type="RefSeq" id="WP_067557908.1">
    <property type="nucleotide sequence ID" value="NZ_LPXN01000127.1"/>
</dbReference>
<dbReference type="InterPro" id="IPR009799">
    <property type="entry name" value="EthD_dom"/>
</dbReference>
<dbReference type="EMBL" id="LPXN01000127">
    <property type="protein sequence ID" value="KZD05837.1"/>
    <property type="molecule type" value="Genomic_DNA"/>
</dbReference>
<dbReference type="Gene3D" id="3.30.70.100">
    <property type="match status" value="2"/>
</dbReference>
<dbReference type="STRING" id="580166.AUP43_02700"/>
<dbReference type="GO" id="GO:0016491">
    <property type="term" value="F:oxidoreductase activity"/>
    <property type="evidence" value="ECO:0007669"/>
    <property type="project" value="InterPro"/>
</dbReference>